<dbReference type="PANTHER" id="PTHR46017:SF1">
    <property type="entry name" value="ALPHA-MANNOSIDASE 2C1"/>
    <property type="match status" value="1"/>
</dbReference>
<dbReference type="Gene3D" id="3.20.110.10">
    <property type="entry name" value="Glycoside hydrolase 38, N terminal domain"/>
    <property type="match status" value="1"/>
</dbReference>
<sequence length="873" mass="99584">MTNRESQIESIIEPKTIYIHCSNHFDPIWRRGFKKPFYYNNEKFVSCSVIQEACIEDWVTLSQGSDLKFEIECSLVLRTYLEKHPEHLEVFKQLIKEGRFELLAAGEIIPDPNMPIGETLVRNLVYGLLWAEDTLGVLPTSGCVNDGFGASAQMPQIFRGCEIKWLTGLSYKFPTKEYWKGLDGTFLYIQQDFRTKNMKYLGRTPYYRPCPDCHGYGCKTCLDRGFDHSYRMGMDTEIDPSKLNMIHHPFGLIAAGGEESLVVMNLAEKVAAANASQPDYDYTFMLIQDLAERYKEDIRAVDSPDPTRVSEEVDGNPVSTGCLVSRIKTKQETRRLENKAESIEKWAALANLQGLTYPSQDLTESWKKIAFAAFHDSITGTHIDVGYKELLELYAEIDDHLADALEQLKQVTIEQDDHTISVFNPHSYEVTQHAEVYIAGSGSFTLLDEQGKQATLFEITEQAEGNKITFQVEGIAGLSWKEYRIQRITNPTHVPETSLPFPTESRSIENEFYKVTTNDHGVISIFDKKAGQELVNSAKGYANELVLEHDVGDPWTTRELNRPRLRLGNGNKLISVEKFADHSVLTYRGQLAGNEEIQNPVDYRVMILEWEQKVILRNGIPRVDFETKIDWDAFDRRIRISFPTPVVLKNDSGHYAIPYGTLTKSRYEMSFTGWENPNGDWAAVEWGSTGAISGINVAIFNRGTPSYRIERGEILMSVLRSPTFPNCLLWPREYNAPVYDGMRDQGEHAFSYSLYSYEGHWQDSDVVKQAYTYNKPLLAYPGKLKQKLPAIELFAKHTLISAMKKAERSNGTIIRLFEHSGQAETIKLQLPDHIKAVIETNLLEKDMRMLPLLEGNMIEFEMTPFKIITLKML</sequence>
<dbReference type="EMBL" id="CP034235">
    <property type="protein sequence ID" value="QGQ97590.1"/>
    <property type="molecule type" value="Genomic_DNA"/>
</dbReference>
<dbReference type="Pfam" id="PF09261">
    <property type="entry name" value="Alpha-mann_mid"/>
    <property type="match status" value="1"/>
</dbReference>
<dbReference type="Pfam" id="PF17677">
    <property type="entry name" value="Glyco_hydro38C2"/>
    <property type="match status" value="1"/>
</dbReference>
<keyword evidence="2" id="KW-0479">Metal-binding</keyword>
<dbReference type="Pfam" id="PF01074">
    <property type="entry name" value="Glyco_hydro_38N"/>
    <property type="match status" value="1"/>
</dbReference>
<dbReference type="Gene3D" id="2.60.40.2220">
    <property type="match status" value="1"/>
</dbReference>
<evidence type="ECO:0000256" key="1">
    <source>
        <dbReference type="ARBA" id="ARBA00009792"/>
    </source>
</evidence>
<dbReference type="SUPFAM" id="SSF88688">
    <property type="entry name" value="Families 57/38 glycoside transferase middle domain"/>
    <property type="match status" value="1"/>
</dbReference>
<organism evidence="6 7">
    <name type="scientific">Paenibacillus psychroresistens</name>
    <dbReference type="NCBI Taxonomy" id="1778678"/>
    <lineage>
        <taxon>Bacteria</taxon>
        <taxon>Bacillati</taxon>
        <taxon>Bacillota</taxon>
        <taxon>Bacilli</taxon>
        <taxon>Bacillales</taxon>
        <taxon>Paenibacillaceae</taxon>
        <taxon>Paenibacillus</taxon>
    </lineage>
</organism>
<keyword evidence="3" id="KW-0378">Hydrolase</keyword>
<dbReference type="InterPro" id="IPR028995">
    <property type="entry name" value="Glyco_hydro_57/38_cen_sf"/>
</dbReference>
<dbReference type="Gene3D" id="2.70.98.30">
    <property type="entry name" value="Golgi alpha-mannosidase II, domain 4"/>
    <property type="match status" value="1"/>
</dbReference>
<dbReference type="OrthoDB" id="9772207at2"/>
<feature type="domain" description="Glycoside hydrolase family 38 central" evidence="5">
    <location>
        <begin position="317"/>
        <end position="394"/>
    </location>
</feature>
<evidence type="ECO:0000256" key="3">
    <source>
        <dbReference type="ARBA" id="ARBA00022801"/>
    </source>
</evidence>
<dbReference type="RefSeq" id="WP_155702694.1">
    <property type="nucleotide sequence ID" value="NZ_CP034235.1"/>
</dbReference>
<dbReference type="InterPro" id="IPR011330">
    <property type="entry name" value="Glyco_hydro/deAcase_b/a-brl"/>
</dbReference>
<protein>
    <recommendedName>
        <fullName evidence="5">Glycoside hydrolase family 38 central domain-containing protein</fullName>
    </recommendedName>
</protein>
<evidence type="ECO:0000313" key="7">
    <source>
        <dbReference type="Proteomes" id="UP000426246"/>
    </source>
</evidence>
<comment type="similarity">
    <text evidence="1">Belongs to the glycosyl hydrolase 38 family.</text>
</comment>
<dbReference type="InterPro" id="IPR015341">
    <property type="entry name" value="Glyco_hydro_38_cen"/>
</dbReference>
<keyword evidence="4" id="KW-0326">Glycosidase</keyword>
<dbReference type="Pfam" id="PF07748">
    <property type="entry name" value="Glyco_hydro_38C"/>
    <property type="match status" value="1"/>
</dbReference>
<evidence type="ECO:0000256" key="2">
    <source>
        <dbReference type="ARBA" id="ARBA00022723"/>
    </source>
</evidence>
<dbReference type="GO" id="GO:0030246">
    <property type="term" value="F:carbohydrate binding"/>
    <property type="evidence" value="ECO:0007669"/>
    <property type="project" value="InterPro"/>
</dbReference>
<dbReference type="SUPFAM" id="SSF74650">
    <property type="entry name" value="Galactose mutarotase-like"/>
    <property type="match status" value="1"/>
</dbReference>
<dbReference type="KEGG" id="ppsc:EHS13_23220"/>
<dbReference type="InterPro" id="IPR011682">
    <property type="entry name" value="Glyco_hydro_38_C"/>
</dbReference>
<dbReference type="InterPro" id="IPR027291">
    <property type="entry name" value="Glyco_hydro_38_N_sf"/>
</dbReference>
<dbReference type="Proteomes" id="UP000426246">
    <property type="component" value="Chromosome"/>
</dbReference>
<dbReference type="InterPro" id="IPR011013">
    <property type="entry name" value="Gal_mutarotase_sf_dom"/>
</dbReference>
<dbReference type="GO" id="GO:0009313">
    <property type="term" value="P:oligosaccharide catabolic process"/>
    <property type="evidence" value="ECO:0007669"/>
    <property type="project" value="TreeGrafter"/>
</dbReference>
<accession>A0A6B8RMR4</accession>
<dbReference type="InterPro" id="IPR037094">
    <property type="entry name" value="Glyco_hydro_38_cen_sf"/>
</dbReference>
<reference evidence="7" key="1">
    <citation type="submission" date="2018-11" db="EMBL/GenBank/DDBJ databases">
        <title>Complete genome sequence of Paenibacillus sp. ML311-T8.</title>
        <authorList>
            <person name="Nam Y.-D."/>
            <person name="Kang J."/>
            <person name="Chung W.-H."/>
            <person name="Park Y.S."/>
        </authorList>
    </citation>
    <scope>NUCLEOTIDE SEQUENCE [LARGE SCALE GENOMIC DNA]</scope>
    <source>
        <strain evidence="7">ML311-T8</strain>
    </source>
</reference>
<proteinExistence type="inferred from homology"/>
<dbReference type="PANTHER" id="PTHR46017">
    <property type="entry name" value="ALPHA-MANNOSIDASE 2C1"/>
    <property type="match status" value="1"/>
</dbReference>
<dbReference type="GO" id="GO:0046872">
    <property type="term" value="F:metal ion binding"/>
    <property type="evidence" value="ECO:0007669"/>
    <property type="project" value="UniProtKB-KW"/>
</dbReference>
<dbReference type="AlphaFoldDB" id="A0A6B8RMR4"/>
<dbReference type="SUPFAM" id="SSF88713">
    <property type="entry name" value="Glycoside hydrolase/deacetylase"/>
    <property type="match status" value="1"/>
</dbReference>
<evidence type="ECO:0000256" key="4">
    <source>
        <dbReference type="ARBA" id="ARBA00023295"/>
    </source>
</evidence>
<gene>
    <name evidence="6" type="ORF">EHS13_23220</name>
</gene>
<name>A0A6B8RMR4_9BACL</name>
<dbReference type="Gene3D" id="1.20.1270.50">
    <property type="entry name" value="Glycoside hydrolase family 38, central domain"/>
    <property type="match status" value="1"/>
</dbReference>
<evidence type="ECO:0000313" key="6">
    <source>
        <dbReference type="EMBL" id="QGQ97590.1"/>
    </source>
</evidence>
<dbReference type="InterPro" id="IPR000602">
    <property type="entry name" value="Glyco_hydro_38_N"/>
</dbReference>
<dbReference type="GO" id="GO:0006013">
    <property type="term" value="P:mannose metabolic process"/>
    <property type="evidence" value="ECO:0007669"/>
    <property type="project" value="InterPro"/>
</dbReference>
<evidence type="ECO:0000259" key="5">
    <source>
        <dbReference type="SMART" id="SM00872"/>
    </source>
</evidence>
<keyword evidence="7" id="KW-1185">Reference proteome</keyword>
<dbReference type="SMART" id="SM00872">
    <property type="entry name" value="Alpha-mann_mid"/>
    <property type="match status" value="1"/>
</dbReference>
<dbReference type="InterPro" id="IPR041147">
    <property type="entry name" value="GH38_C"/>
</dbReference>
<dbReference type="GO" id="GO:0004559">
    <property type="term" value="F:alpha-mannosidase activity"/>
    <property type="evidence" value="ECO:0007669"/>
    <property type="project" value="InterPro"/>
</dbReference>